<dbReference type="InterPro" id="IPR001789">
    <property type="entry name" value="Sig_transdc_resp-reg_receiver"/>
</dbReference>
<reference evidence="9 10" key="1">
    <citation type="journal article" date="2021" name="Genome Biol. Evol.">
        <title>Complete Genome Sequencing of a Novel Gloeobacter Species from a Waterfall Cave in Mexico.</title>
        <authorList>
            <person name="Saw J.H."/>
            <person name="Cardona T."/>
            <person name="Montejano G."/>
        </authorList>
    </citation>
    <scope>NUCLEOTIDE SEQUENCE [LARGE SCALE GENOMIC DNA]</scope>
    <source>
        <strain evidence="9">MG652769</strain>
    </source>
</reference>
<dbReference type="PRINTS" id="PR00344">
    <property type="entry name" value="BCTRLSENSOR"/>
</dbReference>
<gene>
    <name evidence="9" type="ORF">ISF26_18615</name>
</gene>
<comment type="catalytic activity">
    <reaction evidence="1">
        <text>ATP + protein L-histidine = ADP + protein N-phospho-L-histidine.</text>
        <dbReference type="EC" id="2.7.13.3"/>
    </reaction>
</comment>
<name>A0ABY3PJE4_9CYAN</name>
<dbReference type="PROSITE" id="PS50109">
    <property type="entry name" value="HIS_KIN"/>
    <property type="match status" value="1"/>
</dbReference>
<dbReference type="PANTHER" id="PTHR43547">
    <property type="entry name" value="TWO-COMPONENT HISTIDINE KINASE"/>
    <property type="match status" value="1"/>
</dbReference>
<keyword evidence="10" id="KW-1185">Reference proteome</keyword>
<organism evidence="9 10">
    <name type="scientific">Gloeobacter morelensis MG652769</name>
    <dbReference type="NCBI Taxonomy" id="2781736"/>
    <lineage>
        <taxon>Bacteria</taxon>
        <taxon>Bacillati</taxon>
        <taxon>Cyanobacteriota</taxon>
        <taxon>Cyanophyceae</taxon>
        <taxon>Gloeobacterales</taxon>
        <taxon>Gloeobacteraceae</taxon>
        <taxon>Gloeobacter</taxon>
        <taxon>Gloeobacter morelensis</taxon>
    </lineage>
</organism>
<feature type="domain" description="Histidine kinase" evidence="7">
    <location>
        <begin position="17"/>
        <end position="115"/>
    </location>
</feature>
<evidence type="ECO:0000313" key="9">
    <source>
        <dbReference type="EMBL" id="UFP93771.1"/>
    </source>
</evidence>
<dbReference type="Pfam" id="PF00072">
    <property type="entry name" value="Response_reg"/>
    <property type="match status" value="1"/>
</dbReference>
<sequence>MPTPPVSSRWSGICFPNAIKFTPQGGRVEVRLVRTDGHVELSVSDTGQGIAAEALPRLFEPFWQVDAGTSKRHGGLGLGLAITRKLVEMHGGEIRAASDGVGQGTTFTLTLPLIDTARQGSHRVVGAAAAERPILLKDLSVLVVDAEPGICTLARSILEEHGAQVTTAASASEALAALRSTVPHILIADIALADIDGCTLLRKLRDSYQSAIPAVALTALAGAEDSERILAAGFQVHISKPLQPVRLAAAVANLTRRVAGKTDGVEPLSS</sequence>
<dbReference type="InterPro" id="IPR036890">
    <property type="entry name" value="HATPase_C_sf"/>
</dbReference>
<evidence type="ECO:0000259" key="8">
    <source>
        <dbReference type="PROSITE" id="PS50110"/>
    </source>
</evidence>
<dbReference type="PROSITE" id="PS50110">
    <property type="entry name" value="RESPONSE_REGULATORY"/>
    <property type="match status" value="1"/>
</dbReference>
<keyword evidence="3 6" id="KW-0597">Phosphoprotein</keyword>
<dbReference type="SMART" id="SM00387">
    <property type="entry name" value="HATPase_c"/>
    <property type="match status" value="1"/>
</dbReference>
<dbReference type="EMBL" id="CP063845">
    <property type="protein sequence ID" value="UFP93771.1"/>
    <property type="molecule type" value="Genomic_DNA"/>
</dbReference>
<protein>
    <recommendedName>
        <fullName evidence="2">histidine kinase</fullName>
        <ecNumber evidence="2">2.7.13.3</ecNumber>
    </recommendedName>
</protein>
<accession>A0ABY3PJE4</accession>
<feature type="modified residue" description="4-aspartylphosphate" evidence="6">
    <location>
        <position position="189"/>
    </location>
</feature>
<keyword evidence="5" id="KW-0902">Two-component regulatory system</keyword>
<feature type="domain" description="Response regulatory" evidence="8">
    <location>
        <begin position="140"/>
        <end position="255"/>
    </location>
</feature>
<dbReference type="Proteomes" id="UP001054846">
    <property type="component" value="Chromosome"/>
</dbReference>
<evidence type="ECO:0000256" key="4">
    <source>
        <dbReference type="ARBA" id="ARBA00022777"/>
    </source>
</evidence>
<keyword evidence="4" id="KW-0418">Kinase</keyword>
<dbReference type="SUPFAM" id="SSF52172">
    <property type="entry name" value="CheY-like"/>
    <property type="match status" value="1"/>
</dbReference>
<evidence type="ECO:0000256" key="5">
    <source>
        <dbReference type="ARBA" id="ARBA00023012"/>
    </source>
</evidence>
<evidence type="ECO:0000256" key="3">
    <source>
        <dbReference type="ARBA" id="ARBA00022553"/>
    </source>
</evidence>
<dbReference type="InterPro" id="IPR004358">
    <property type="entry name" value="Sig_transdc_His_kin-like_C"/>
</dbReference>
<dbReference type="InterPro" id="IPR003594">
    <property type="entry name" value="HATPase_dom"/>
</dbReference>
<dbReference type="SMART" id="SM00448">
    <property type="entry name" value="REC"/>
    <property type="match status" value="1"/>
</dbReference>
<dbReference type="InterPro" id="IPR011006">
    <property type="entry name" value="CheY-like_superfamily"/>
</dbReference>
<evidence type="ECO:0000313" key="10">
    <source>
        <dbReference type="Proteomes" id="UP001054846"/>
    </source>
</evidence>
<dbReference type="PANTHER" id="PTHR43547:SF2">
    <property type="entry name" value="HYBRID SIGNAL TRANSDUCTION HISTIDINE KINASE C"/>
    <property type="match status" value="1"/>
</dbReference>
<dbReference type="SUPFAM" id="SSF55874">
    <property type="entry name" value="ATPase domain of HSP90 chaperone/DNA topoisomerase II/histidine kinase"/>
    <property type="match status" value="1"/>
</dbReference>
<dbReference type="EC" id="2.7.13.3" evidence="2"/>
<dbReference type="Gene3D" id="3.40.50.2300">
    <property type="match status" value="1"/>
</dbReference>
<dbReference type="CDD" id="cd16922">
    <property type="entry name" value="HATPase_EvgS-ArcB-TorS-like"/>
    <property type="match status" value="1"/>
</dbReference>
<evidence type="ECO:0000259" key="7">
    <source>
        <dbReference type="PROSITE" id="PS50109"/>
    </source>
</evidence>
<dbReference type="InterPro" id="IPR005467">
    <property type="entry name" value="His_kinase_dom"/>
</dbReference>
<dbReference type="Pfam" id="PF02518">
    <property type="entry name" value="HATPase_c"/>
    <property type="match status" value="1"/>
</dbReference>
<evidence type="ECO:0000256" key="2">
    <source>
        <dbReference type="ARBA" id="ARBA00012438"/>
    </source>
</evidence>
<evidence type="ECO:0000256" key="6">
    <source>
        <dbReference type="PROSITE-ProRule" id="PRU00169"/>
    </source>
</evidence>
<keyword evidence="4" id="KW-0808">Transferase</keyword>
<proteinExistence type="predicted"/>
<dbReference type="Gene3D" id="3.30.565.10">
    <property type="entry name" value="Histidine kinase-like ATPase, C-terminal domain"/>
    <property type="match status" value="1"/>
</dbReference>
<evidence type="ECO:0000256" key="1">
    <source>
        <dbReference type="ARBA" id="ARBA00000085"/>
    </source>
</evidence>